<evidence type="ECO:0000259" key="1">
    <source>
        <dbReference type="Pfam" id="PF00884"/>
    </source>
</evidence>
<sequence length="246" mass="28238">KAYSIANSTLPALHGFLMNTPPIGIGRGYFVDGAETVNIVEGDAVIKTYKRRKEIRKWMPRYFQENGYFTMWMSGNPVLMRVNEQLGGAYQKHFNHWGADEYREMDVATPQIIRDLDLQVKLNKDQPIFAVILLLDTHSPYHDGEGNVHLIAPSRPKMNYKNQLEAMKYMDNIFPNFINVFSKTGRPTEFIFTSDHGENFGGPGWGHNSFRSALTFGEKLFAIPFVRGRIDNWSEAIIEKKGEFRP</sequence>
<evidence type="ECO:0000313" key="2">
    <source>
        <dbReference type="EMBL" id="GAG33717.1"/>
    </source>
</evidence>
<dbReference type="SUPFAM" id="SSF53649">
    <property type="entry name" value="Alkaline phosphatase-like"/>
    <property type="match status" value="1"/>
</dbReference>
<feature type="non-terminal residue" evidence="2">
    <location>
        <position position="1"/>
    </location>
</feature>
<feature type="non-terminal residue" evidence="2">
    <location>
        <position position="246"/>
    </location>
</feature>
<proteinExistence type="predicted"/>
<dbReference type="AlphaFoldDB" id="X0XE81"/>
<feature type="domain" description="Sulfatase N-terminal" evidence="1">
    <location>
        <begin position="51"/>
        <end position="206"/>
    </location>
</feature>
<dbReference type="Pfam" id="PF00884">
    <property type="entry name" value="Sulfatase"/>
    <property type="match status" value="1"/>
</dbReference>
<comment type="caution">
    <text evidence="2">The sequence shown here is derived from an EMBL/GenBank/DDBJ whole genome shotgun (WGS) entry which is preliminary data.</text>
</comment>
<dbReference type="InterPro" id="IPR000917">
    <property type="entry name" value="Sulfatase_N"/>
</dbReference>
<gene>
    <name evidence="2" type="ORF">S01H1_70457</name>
</gene>
<dbReference type="Gene3D" id="3.40.720.10">
    <property type="entry name" value="Alkaline Phosphatase, subunit A"/>
    <property type="match status" value="1"/>
</dbReference>
<protein>
    <recommendedName>
        <fullName evidence="1">Sulfatase N-terminal domain-containing protein</fullName>
    </recommendedName>
</protein>
<reference evidence="2" key="1">
    <citation type="journal article" date="2014" name="Front. Microbiol.">
        <title>High frequency of phylogenetically diverse reductive dehalogenase-homologous genes in deep subseafloor sedimentary metagenomes.</title>
        <authorList>
            <person name="Kawai M."/>
            <person name="Futagami T."/>
            <person name="Toyoda A."/>
            <person name="Takaki Y."/>
            <person name="Nishi S."/>
            <person name="Hori S."/>
            <person name="Arai W."/>
            <person name="Tsubouchi T."/>
            <person name="Morono Y."/>
            <person name="Uchiyama I."/>
            <person name="Ito T."/>
            <person name="Fujiyama A."/>
            <person name="Inagaki F."/>
            <person name="Takami H."/>
        </authorList>
    </citation>
    <scope>NUCLEOTIDE SEQUENCE</scope>
    <source>
        <strain evidence="2">Expedition CK06-06</strain>
    </source>
</reference>
<dbReference type="InterPro" id="IPR017850">
    <property type="entry name" value="Alkaline_phosphatase_core_sf"/>
</dbReference>
<accession>X0XE81</accession>
<dbReference type="EMBL" id="BARS01046858">
    <property type="protein sequence ID" value="GAG33717.1"/>
    <property type="molecule type" value="Genomic_DNA"/>
</dbReference>
<name>X0XE81_9ZZZZ</name>
<organism evidence="2">
    <name type="scientific">marine sediment metagenome</name>
    <dbReference type="NCBI Taxonomy" id="412755"/>
    <lineage>
        <taxon>unclassified sequences</taxon>
        <taxon>metagenomes</taxon>
        <taxon>ecological metagenomes</taxon>
    </lineage>
</organism>